<feature type="compositionally biased region" description="Basic and acidic residues" evidence="2">
    <location>
        <begin position="1"/>
        <end position="44"/>
    </location>
</feature>
<sequence length="457" mass="50604">MNNEGRHRSPDDEHQRLGHSGDPRDAREEFLIGRDGKPMVDRYGRPIRRRNAPRAASPQRPAPERKSTYTPRRRPPRREQPPQNQASEPAPPRPRQYIPPRQPARQQPPRQQQPQQGQQRYSAQPPREAYYPPASVHDEPLQVAPRAQKPPRRRRNPLGCMGCFGCFGWMMAIVLVLAVVTGLWADARLNRVDAMPAQQISNTAGTNWLLVGSDSRLGLSDEQIQKLGTGGDVGVGRTDTIMLLHMTPFGKAKLISIPRDSYVSIPGYGENKINAAFTYGGPKLLTETVEQETGLHIDHYAEIGMGGLANLVDSVGGVEICVKEPIQDPLANIDVQPGCQRMEGPTALGYVRTRATALGDLDRVQRQREFFSALVTQITKPQTILNPFRMIPLIAHTTGTFTVDESDHVWHLARVALAMARGVETETIPVGGFTDTSVGNVVLWDEAAAEALFASMR</sequence>
<evidence type="ECO:0000259" key="4">
    <source>
        <dbReference type="Pfam" id="PF03816"/>
    </source>
</evidence>
<accession>A0A5C4U1T8</accession>
<reference evidence="5 6" key="1">
    <citation type="submission" date="2019-06" db="EMBL/GenBank/DDBJ databases">
        <authorList>
            <person name="Li J."/>
        </authorList>
    </citation>
    <scope>NUCLEOTIDE SEQUENCE [LARGE SCALE GENOMIC DNA]</scope>
    <source>
        <strain evidence="5 6">LMG 28165</strain>
    </source>
</reference>
<dbReference type="OrthoDB" id="9782542at2"/>
<dbReference type="Gene3D" id="3.40.630.190">
    <property type="entry name" value="LCP protein"/>
    <property type="match status" value="1"/>
</dbReference>
<comment type="similarity">
    <text evidence="1">Belongs to the LytR/CpsA/Psr (LCP) family.</text>
</comment>
<dbReference type="Proteomes" id="UP000312032">
    <property type="component" value="Unassembled WGS sequence"/>
</dbReference>
<feature type="compositionally biased region" description="Low complexity" evidence="2">
    <location>
        <begin position="95"/>
        <end position="126"/>
    </location>
</feature>
<keyword evidence="3" id="KW-0812">Transmembrane</keyword>
<organism evidence="5 6">
    <name type="scientific">Corynebacterium tapiri</name>
    <dbReference type="NCBI Taxonomy" id="1448266"/>
    <lineage>
        <taxon>Bacteria</taxon>
        <taxon>Bacillati</taxon>
        <taxon>Actinomycetota</taxon>
        <taxon>Actinomycetes</taxon>
        <taxon>Mycobacteriales</taxon>
        <taxon>Corynebacteriaceae</taxon>
        <taxon>Corynebacterium</taxon>
    </lineage>
</organism>
<evidence type="ECO:0000256" key="3">
    <source>
        <dbReference type="SAM" id="Phobius"/>
    </source>
</evidence>
<keyword evidence="3" id="KW-0472">Membrane</keyword>
<dbReference type="AlphaFoldDB" id="A0A5C4U1T8"/>
<gene>
    <name evidence="5" type="ORF">FHE74_09605</name>
</gene>
<dbReference type="InterPro" id="IPR050922">
    <property type="entry name" value="LytR/CpsA/Psr_CW_biosynth"/>
</dbReference>
<dbReference type="PANTHER" id="PTHR33392">
    <property type="entry name" value="POLYISOPRENYL-TEICHOIC ACID--PEPTIDOGLYCAN TEICHOIC ACID TRANSFERASE TAGU"/>
    <property type="match status" value="1"/>
</dbReference>
<dbReference type="EMBL" id="VDHJ01000014">
    <property type="protein sequence ID" value="TNL95604.1"/>
    <property type="molecule type" value="Genomic_DNA"/>
</dbReference>
<evidence type="ECO:0000256" key="2">
    <source>
        <dbReference type="SAM" id="MobiDB-lite"/>
    </source>
</evidence>
<feature type="domain" description="Cell envelope-related transcriptional attenuator" evidence="4">
    <location>
        <begin position="237"/>
        <end position="379"/>
    </location>
</feature>
<feature type="transmembrane region" description="Helical" evidence="3">
    <location>
        <begin position="158"/>
        <end position="185"/>
    </location>
</feature>
<dbReference type="InterPro" id="IPR004474">
    <property type="entry name" value="LytR_CpsA_psr"/>
</dbReference>
<name>A0A5C4U1T8_9CORY</name>
<keyword evidence="6" id="KW-1185">Reference proteome</keyword>
<dbReference type="NCBIfam" id="TIGR00350">
    <property type="entry name" value="lytR_cpsA_psr"/>
    <property type="match status" value="1"/>
</dbReference>
<dbReference type="PANTHER" id="PTHR33392:SF6">
    <property type="entry name" value="POLYISOPRENYL-TEICHOIC ACID--PEPTIDOGLYCAN TEICHOIC ACID TRANSFERASE TAGU"/>
    <property type="match status" value="1"/>
</dbReference>
<keyword evidence="3" id="KW-1133">Transmembrane helix</keyword>
<evidence type="ECO:0000256" key="1">
    <source>
        <dbReference type="ARBA" id="ARBA00006068"/>
    </source>
</evidence>
<dbReference type="Pfam" id="PF03816">
    <property type="entry name" value="LytR_cpsA_psr"/>
    <property type="match status" value="1"/>
</dbReference>
<comment type="caution">
    <text evidence="5">The sequence shown here is derived from an EMBL/GenBank/DDBJ whole genome shotgun (WGS) entry which is preliminary data.</text>
</comment>
<protein>
    <submittedName>
        <fullName evidence="5">LytR family transcriptional regulator</fullName>
    </submittedName>
</protein>
<feature type="region of interest" description="Disordered" evidence="2">
    <location>
        <begin position="1"/>
        <end position="155"/>
    </location>
</feature>
<evidence type="ECO:0000313" key="5">
    <source>
        <dbReference type="EMBL" id="TNL95604.1"/>
    </source>
</evidence>
<evidence type="ECO:0000313" key="6">
    <source>
        <dbReference type="Proteomes" id="UP000312032"/>
    </source>
</evidence>
<proteinExistence type="inferred from homology"/>